<reference evidence="1" key="2">
    <citation type="journal article" date="2007" name="Science">
        <title>Draft genome sequence of the sexually transmitted pathogen Trichomonas vaginalis.</title>
        <authorList>
            <person name="Carlton J.M."/>
            <person name="Hirt R.P."/>
            <person name="Silva J.C."/>
            <person name="Delcher A.L."/>
            <person name="Schatz M."/>
            <person name="Zhao Q."/>
            <person name="Wortman J.R."/>
            <person name="Bidwell S.L."/>
            <person name="Alsmark U.C.M."/>
            <person name="Besteiro S."/>
            <person name="Sicheritz-Ponten T."/>
            <person name="Noel C.J."/>
            <person name="Dacks J.B."/>
            <person name="Foster P.G."/>
            <person name="Simillion C."/>
            <person name="Van de Peer Y."/>
            <person name="Miranda-Saavedra D."/>
            <person name="Barton G.J."/>
            <person name="Westrop G.D."/>
            <person name="Mueller S."/>
            <person name="Dessi D."/>
            <person name="Fiori P.L."/>
            <person name="Ren Q."/>
            <person name="Paulsen I."/>
            <person name="Zhang H."/>
            <person name="Bastida-Corcuera F.D."/>
            <person name="Simoes-Barbosa A."/>
            <person name="Brown M.T."/>
            <person name="Hayes R.D."/>
            <person name="Mukherjee M."/>
            <person name="Okumura C.Y."/>
            <person name="Schneider R."/>
            <person name="Smith A.J."/>
            <person name="Vanacova S."/>
            <person name="Villalvazo M."/>
            <person name="Haas B.J."/>
            <person name="Pertea M."/>
            <person name="Feldblyum T.V."/>
            <person name="Utterback T.R."/>
            <person name="Shu C.L."/>
            <person name="Osoegawa K."/>
            <person name="de Jong P.J."/>
            <person name="Hrdy I."/>
            <person name="Horvathova L."/>
            <person name="Zubacova Z."/>
            <person name="Dolezal P."/>
            <person name="Malik S.B."/>
            <person name="Logsdon J.M. Jr."/>
            <person name="Henze K."/>
            <person name="Gupta A."/>
            <person name="Wang C.C."/>
            <person name="Dunne R.L."/>
            <person name="Upcroft J.A."/>
            <person name="Upcroft P."/>
            <person name="White O."/>
            <person name="Salzberg S.L."/>
            <person name="Tang P."/>
            <person name="Chiu C.-H."/>
            <person name="Lee Y.-S."/>
            <person name="Embley T.M."/>
            <person name="Coombs G.H."/>
            <person name="Mottram J.C."/>
            <person name="Tachezy J."/>
            <person name="Fraser-Liggett C.M."/>
            <person name="Johnson P.J."/>
        </authorList>
    </citation>
    <scope>NUCLEOTIDE SEQUENCE [LARGE SCALE GENOMIC DNA]</scope>
    <source>
        <strain evidence="1">G3</strain>
    </source>
</reference>
<gene>
    <name evidence="1" type="ORF">TVAG_332880</name>
</gene>
<dbReference type="Proteomes" id="UP000001542">
    <property type="component" value="Unassembled WGS sequence"/>
</dbReference>
<organism evidence="1 2">
    <name type="scientific">Trichomonas vaginalis (strain ATCC PRA-98 / G3)</name>
    <dbReference type="NCBI Taxonomy" id="412133"/>
    <lineage>
        <taxon>Eukaryota</taxon>
        <taxon>Metamonada</taxon>
        <taxon>Parabasalia</taxon>
        <taxon>Trichomonadida</taxon>
        <taxon>Trichomonadidae</taxon>
        <taxon>Trichomonas</taxon>
    </lineage>
</organism>
<evidence type="ECO:0000313" key="2">
    <source>
        <dbReference type="Proteomes" id="UP000001542"/>
    </source>
</evidence>
<dbReference type="AlphaFoldDB" id="A2EH84"/>
<dbReference type="VEuPathDB" id="TrichDB:TVAGG3_0933600"/>
<dbReference type="RefSeq" id="XP_001320186.1">
    <property type="nucleotide sequence ID" value="XM_001320151.1"/>
</dbReference>
<dbReference type="EMBL" id="DS113388">
    <property type="protein sequence ID" value="EAY07963.1"/>
    <property type="molecule type" value="Genomic_DNA"/>
</dbReference>
<dbReference type="KEGG" id="tva:4765858"/>
<sequence length="403" mass="46983">MIDNMQSQKIDSVTINEDRFSFDISTSEFFDTFTSESSHTIYIWIVDSFGKSSRKYTKTFEFLFNSPSISVTSPNFNTFYRTTDKYITIDFSIKDLDCTGPISIMYKLDSKDQNLLTTKEINSNEEYYFSEKFYFPSGLSESHHNIQIWCYDEHNKISNLEELIFLYKFNSPELAINFFDNGPYRRGINKTLHVEGTVIDKDGLGKVTVKCFIDDIDIKQTIIDIVNIEEHPFNIDLQFPCKLNESFHFVSIIATDENNKSSSCIRKTFEYCYSSPIIDITNKDNQTYIKKVSKHLTLNGIVQDDDETGRLTIKYKLDQNSFIDLTNINIYSNITMNFSERINLVPLQFGNHSIELFAIDDDQKVSDHKYLNFKYVDQILVMDGYSRKFSIGLVLFTHLLGFW</sequence>
<evidence type="ECO:0000313" key="1">
    <source>
        <dbReference type="EMBL" id="EAY07963.1"/>
    </source>
</evidence>
<accession>A2EH84</accession>
<keyword evidence="2" id="KW-1185">Reference proteome</keyword>
<protein>
    <recommendedName>
        <fullName evidence="3">Bap-like</fullName>
    </recommendedName>
</protein>
<reference evidence="1" key="1">
    <citation type="submission" date="2006-10" db="EMBL/GenBank/DDBJ databases">
        <authorList>
            <person name="Amadeo P."/>
            <person name="Zhao Q."/>
            <person name="Wortman J."/>
            <person name="Fraser-Liggett C."/>
            <person name="Carlton J."/>
        </authorList>
    </citation>
    <scope>NUCLEOTIDE SEQUENCE</scope>
    <source>
        <strain evidence="1">G3</strain>
    </source>
</reference>
<dbReference type="VEuPathDB" id="TrichDB:TVAG_332880"/>
<name>A2EH84_TRIV3</name>
<proteinExistence type="predicted"/>
<evidence type="ECO:0008006" key="3">
    <source>
        <dbReference type="Google" id="ProtNLM"/>
    </source>
</evidence>
<dbReference type="InParanoid" id="A2EH84"/>